<name>A0AAI8L6U4_9ACTN</name>
<dbReference type="Proteomes" id="UP000265765">
    <property type="component" value="Chromosome"/>
</dbReference>
<evidence type="ECO:0000313" key="2">
    <source>
        <dbReference type="Proteomes" id="UP000265765"/>
    </source>
</evidence>
<gene>
    <name evidence="1" type="ORF">DWG14_06695</name>
</gene>
<proteinExistence type="predicted"/>
<dbReference type="KEGG" id="sge:DWG14_06695"/>
<dbReference type="EMBL" id="CP032427">
    <property type="protein sequence ID" value="AYC42400.1"/>
    <property type="molecule type" value="Genomic_DNA"/>
</dbReference>
<sequence length="263" mass="28855">MPPSESTGTIPPWIYEYAASRSFQDAVRKVVDAKWLADNVPVTGAKAEVTGVKAEANALAASAFGVQTEYGLVKHEATLFDINKILEGRVQEARDKEQDRRLHVLSVEAVSIKDLVQKVKTDLIRDAGDIRRAQSAGDRQVERLVADLRGKVGTIQKKLLADDQVLHERISKLTTRVGKVSEVAHNADARSKASRVKTDEVLGKVKALDREVERGRKLVGKLDKEVGTGMQRVGALERSATSASRSIQGLHDHLNGLEQALRR</sequence>
<dbReference type="AlphaFoldDB" id="A0AAI8L6U4"/>
<reference evidence="1 2" key="1">
    <citation type="submission" date="2018-09" db="EMBL/GenBank/DDBJ databases">
        <title>Production of Trimethoprim by Streptomyces sp. 3E-1.</title>
        <authorList>
            <person name="Kang H.J."/>
            <person name="Kim S.B."/>
        </authorList>
    </citation>
    <scope>NUCLEOTIDE SEQUENCE [LARGE SCALE GENOMIC DNA]</scope>
    <source>
        <strain evidence="1 2">3E-1</strain>
    </source>
</reference>
<evidence type="ECO:0000313" key="1">
    <source>
        <dbReference type="EMBL" id="AYC42400.1"/>
    </source>
</evidence>
<accession>A0AAI8L6U4</accession>
<organism evidence="1 2">
    <name type="scientific">Streptomyces griseorubiginosus</name>
    <dbReference type="NCBI Taxonomy" id="67304"/>
    <lineage>
        <taxon>Bacteria</taxon>
        <taxon>Bacillati</taxon>
        <taxon>Actinomycetota</taxon>
        <taxon>Actinomycetes</taxon>
        <taxon>Kitasatosporales</taxon>
        <taxon>Streptomycetaceae</taxon>
        <taxon>Streptomyces</taxon>
    </lineage>
</organism>
<protein>
    <submittedName>
        <fullName evidence="1">Uncharacterized protein</fullName>
    </submittedName>
</protein>